<evidence type="ECO:0000256" key="17">
    <source>
        <dbReference type="SAM" id="SignalP"/>
    </source>
</evidence>
<comment type="catalytic activity">
    <reaction evidence="11">
        <text>D-mannose(out) = D-mannose(in)</text>
        <dbReference type="Rhea" id="RHEA:78391"/>
        <dbReference type="ChEBI" id="CHEBI:4208"/>
    </reaction>
    <physiologicalReaction direction="left-to-right" evidence="11">
        <dbReference type="Rhea" id="RHEA:78392"/>
    </physiologicalReaction>
</comment>
<reference evidence="19" key="1">
    <citation type="submission" date="2022-10" db="EMBL/GenBank/DDBJ databases">
        <authorList>
            <person name="Chen Y."/>
            <person name="Dougan E. K."/>
            <person name="Chan C."/>
            <person name="Rhodes N."/>
            <person name="Thang M."/>
        </authorList>
    </citation>
    <scope>NUCLEOTIDE SEQUENCE</scope>
</reference>
<comment type="catalytic activity">
    <reaction evidence="8">
        <text>D-galactose(in) = D-galactose(out)</text>
        <dbReference type="Rhea" id="RHEA:34915"/>
        <dbReference type="ChEBI" id="CHEBI:4139"/>
    </reaction>
    <physiologicalReaction direction="right-to-left" evidence="8">
        <dbReference type="Rhea" id="RHEA:34917"/>
    </physiologicalReaction>
</comment>
<evidence type="ECO:0000256" key="3">
    <source>
        <dbReference type="ARBA" id="ARBA00011738"/>
    </source>
</evidence>
<feature type="compositionally biased region" description="Basic and acidic residues" evidence="15">
    <location>
        <begin position="1055"/>
        <end position="1067"/>
    </location>
</feature>
<dbReference type="SUPFAM" id="SSF56112">
    <property type="entry name" value="Protein kinase-like (PK-like)"/>
    <property type="match status" value="1"/>
</dbReference>
<dbReference type="PROSITE" id="PS50850">
    <property type="entry name" value="MFS"/>
    <property type="match status" value="1"/>
</dbReference>
<dbReference type="SUPFAM" id="SSF103473">
    <property type="entry name" value="MFS general substrate transporter"/>
    <property type="match status" value="1"/>
</dbReference>
<evidence type="ECO:0000256" key="2">
    <source>
        <dbReference type="ARBA" id="ARBA00010992"/>
    </source>
</evidence>
<keyword evidence="20" id="KW-0762">Sugar transport</keyword>
<feature type="compositionally biased region" description="Basic and acidic residues" evidence="15">
    <location>
        <begin position="761"/>
        <end position="772"/>
    </location>
</feature>
<feature type="transmembrane region" description="Helical" evidence="16">
    <location>
        <begin position="320"/>
        <end position="342"/>
    </location>
</feature>
<feature type="region of interest" description="Disordered" evidence="15">
    <location>
        <begin position="1034"/>
        <end position="1067"/>
    </location>
</feature>
<dbReference type="InterPro" id="IPR011009">
    <property type="entry name" value="Kinase-like_dom_sf"/>
</dbReference>
<dbReference type="AlphaFoldDB" id="A0A9P1GG94"/>
<evidence type="ECO:0000256" key="14">
    <source>
        <dbReference type="ARBA" id="ARBA00044780"/>
    </source>
</evidence>
<feature type="transmembrane region" description="Helical" evidence="16">
    <location>
        <begin position="593"/>
        <end position="611"/>
    </location>
</feature>
<comment type="catalytic activity">
    <reaction evidence="12">
        <text>D-glucosamine(out) = D-glucosamine(in)</text>
        <dbReference type="Rhea" id="RHEA:78423"/>
        <dbReference type="ChEBI" id="CHEBI:58723"/>
    </reaction>
    <physiologicalReaction direction="left-to-right" evidence="12">
        <dbReference type="Rhea" id="RHEA:78424"/>
    </physiologicalReaction>
</comment>
<evidence type="ECO:0000256" key="10">
    <source>
        <dbReference type="ARBA" id="ARBA00044656"/>
    </source>
</evidence>
<organism evidence="19">
    <name type="scientific">Cladocopium goreaui</name>
    <dbReference type="NCBI Taxonomy" id="2562237"/>
    <lineage>
        <taxon>Eukaryota</taxon>
        <taxon>Sar</taxon>
        <taxon>Alveolata</taxon>
        <taxon>Dinophyceae</taxon>
        <taxon>Suessiales</taxon>
        <taxon>Symbiodiniaceae</taxon>
        <taxon>Cladocopium</taxon>
    </lineage>
</organism>
<feature type="transmembrane region" description="Helical" evidence="16">
    <location>
        <begin position="286"/>
        <end position="308"/>
    </location>
</feature>
<accession>A0A9P1GG94</accession>
<evidence type="ECO:0000256" key="15">
    <source>
        <dbReference type="SAM" id="MobiDB-lite"/>
    </source>
</evidence>
<evidence type="ECO:0000259" key="18">
    <source>
        <dbReference type="PROSITE" id="PS50850"/>
    </source>
</evidence>
<dbReference type="InterPro" id="IPR036259">
    <property type="entry name" value="MFS_trans_sf"/>
</dbReference>
<dbReference type="GO" id="GO:0022857">
    <property type="term" value="F:transmembrane transporter activity"/>
    <property type="evidence" value="ECO:0007669"/>
    <property type="project" value="InterPro"/>
</dbReference>
<dbReference type="PRINTS" id="PR00171">
    <property type="entry name" value="SUGRTRNSPORT"/>
</dbReference>
<dbReference type="Pfam" id="PF18826">
    <property type="entry name" value="bVLRF1"/>
    <property type="match status" value="1"/>
</dbReference>
<dbReference type="EMBL" id="CAMXCT010004458">
    <property type="protein sequence ID" value="CAI4009194.1"/>
    <property type="molecule type" value="Genomic_DNA"/>
</dbReference>
<comment type="catalytic activity">
    <reaction evidence="9">
        <text>D-glucose(out) = D-glucose(in)</text>
        <dbReference type="Rhea" id="RHEA:60376"/>
        <dbReference type="ChEBI" id="CHEBI:4167"/>
    </reaction>
    <physiologicalReaction direction="left-to-right" evidence="9">
        <dbReference type="Rhea" id="RHEA:60377"/>
    </physiologicalReaction>
</comment>
<feature type="chain" id="PRO_5043272761" description="Hexose transporter 1" evidence="17">
    <location>
        <begin position="24"/>
        <end position="1166"/>
    </location>
</feature>
<evidence type="ECO:0000256" key="16">
    <source>
        <dbReference type="SAM" id="Phobius"/>
    </source>
</evidence>
<feature type="transmembrane region" description="Helical" evidence="16">
    <location>
        <begin position="426"/>
        <end position="450"/>
    </location>
</feature>
<comment type="caution">
    <text evidence="19">The sequence shown here is derived from an EMBL/GenBank/DDBJ whole genome shotgun (WGS) entry which is preliminary data.</text>
</comment>
<feature type="transmembrane region" description="Helical" evidence="16">
    <location>
        <begin position="262"/>
        <end position="280"/>
    </location>
</feature>
<gene>
    <name evidence="19" type="ORF">C1SCF055_LOCUS34567</name>
</gene>
<evidence type="ECO:0000256" key="11">
    <source>
        <dbReference type="ARBA" id="ARBA00044662"/>
    </source>
</evidence>
<keyword evidence="7 16" id="KW-0472">Membrane</keyword>
<dbReference type="EMBL" id="CAMXCT030004458">
    <property type="protein sequence ID" value="CAL4796506.1"/>
    <property type="molecule type" value="Genomic_DNA"/>
</dbReference>
<feature type="transmembrane region" description="Helical" evidence="16">
    <location>
        <begin position="1098"/>
        <end position="1116"/>
    </location>
</feature>
<dbReference type="PROSITE" id="PS00217">
    <property type="entry name" value="SUGAR_TRANSPORT_2"/>
    <property type="match status" value="1"/>
</dbReference>
<evidence type="ECO:0000256" key="7">
    <source>
        <dbReference type="ARBA" id="ARBA00023136"/>
    </source>
</evidence>
<keyword evidence="4" id="KW-0813">Transport</keyword>
<dbReference type="PANTHER" id="PTHR48020:SF12">
    <property type="entry name" value="PROTON MYO-INOSITOL COTRANSPORTER"/>
    <property type="match status" value="1"/>
</dbReference>
<evidence type="ECO:0000256" key="8">
    <source>
        <dbReference type="ARBA" id="ARBA00044637"/>
    </source>
</evidence>
<sequence>MDRRLFVPWTLLTLLFMAPLALSMRTSERRGSAWMDKLKPKLHSRANRTTLPNVPRVWRDRFELVKKLGQGGFGAVYQMKVTCDSLLAHPFFSVLDGSQAKLVSRADGSLKTEVERMKQHFSEYVVSTIGVPDTARSPVGEWVMMPFLNGGSLKDLIAKCSDNDGCATMEDELPTANWSSCHMGALIFVTGLSLFNFSYSASNIGGVLLYLDSAHTDCSHEAICLHSSLWKGILVSSCLVGAFFGALFAGPLADHFGRRTTLLTNNFFFIVGSLSSALSPGIQCLVVSRCVVGIGVGIASALVHVYIGEVVPAGRRGEHGAILVMMGTSGILVANLVCWAISDWRWVFALGVVPALLQVIWGSAIMPESSLWYRQRPKSLAMARRSFQAVALEGMDCENPDCEEAILESTASWANLWQAFRSGEAILPLTIGCGLHVLAQASGINVIIYYGPKMFTLAGFPSSTAIFLSAGISACQMISTLLLSRLVDKVGRKPMSYIGLAFMVLSLVGIMWSFWMPAGHRAGWVALISCFSFRVAFSVSLGPLPYIITAEVFPEHIRAPGVSLCLAVKWVANFTIALSWLPLSESMTLAGTFALYTAVCVLAAFFLAIYVPETSGKSLSQVTKVVWNKLEDMSNVLPTKCLGACDTKAALPLERKIIFGDLLDQHAPQKQPPVGWELNEHKVVKTYAVRGKEKKGTGRFQLFEDAKKRGRGGRSEGAKLRRQNAVRFFEKVNAKFAEWGSQLQRSTSGGSEVDGGGTEGPKNEGDDNDLKTKERMDCQCWMMPMAMPMVIVMVNDSESATGSPGFRPTNRRIIHCNSFRLAMRRGVLCLAKSRRDAVVKAQTGLSTSNEKRAQLQKLGTGLSSDLQSAAAAVNRGVLKGSATGTAYAPQSPILSQVLRSPSDVPPVVTPESAPPMRQADHAHPARALRSLAELKQLSVRELKQMLDERGVGHSSRDKDDLANWVHQHQDLPKVTRPNKPVGTSHSLQELKKMSVKELREMLVSRGVSEGSATEKSDLATWVWQHQHLPVLSDWKSRQKGQKRYGFGPGGQGRDSTSETKDEPEVEKIEANETKQIEGDETKLLEGATSEKSTWPFRLAVFATIGVLAVLVGAVAANDAMQVEDENDCRAIKGVSPDACAHGLQVKEMKCALELHLTAIIDINVPV</sequence>
<feature type="transmembrane region" description="Helical" evidence="16">
    <location>
        <begin position="522"/>
        <end position="549"/>
    </location>
</feature>
<feature type="region of interest" description="Disordered" evidence="15">
    <location>
        <begin position="898"/>
        <end position="919"/>
    </location>
</feature>
<dbReference type="InterPro" id="IPR005828">
    <property type="entry name" value="MFS_sugar_transport-like"/>
</dbReference>
<feature type="transmembrane region" description="Helical" evidence="16">
    <location>
        <begin position="229"/>
        <end position="250"/>
    </location>
</feature>
<dbReference type="EMBL" id="CAMXCT020004458">
    <property type="protein sequence ID" value="CAL1162569.1"/>
    <property type="molecule type" value="Genomic_DNA"/>
</dbReference>
<evidence type="ECO:0000313" key="19">
    <source>
        <dbReference type="EMBL" id="CAI4009194.1"/>
    </source>
</evidence>
<feature type="region of interest" description="Disordered" evidence="15">
    <location>
        <begin position="741"/>
        <end position="772"/>
    </location>
</feature>
<comment type="subunit">
    <text evidence="3">Homodimer.</text>
</comment>
<comment type="subcellular location">
    <subcellularLocation>
        <location evidence="1">Membrane</location>
        <topology evidence="1">Multi-pass membrane protein</topology>
    </subcellularLocation>
</comment>
<comment type="similarity">
    <text evidence="2">Belongs to the major facilitator superfamily. Sugar transporter (TC 2.A.1.1) family.</text>
</comment>
<dbReference type="GO" id="GO:0016020">
    <property type="term" value="C:membrane"/>
    <property type="evidence" value="ECO:0007669"/>
    <property type="project" value="UniProtKB-SubCell"/>
</dbReference>
<feature type="domain" description="Major facilitator superfamily (MFS) profile" evidence="18">
    <location>
        <begin position="186"/>
        <end position="615"/>
    </location>
</feature>
<dbReference type="PANTHER" id="PTHR48020">
    <property type="entry name" value="PROTON MYO-INOSITOL COTRANSPORTER"/>
    <property type="match status" value="1"/>
</dbReference>
<evidence type="ECO:0000256" key="13">
    <source>
        <dbReference type="ARBA" id="ARBA00044710"/>
    </source>
</evidence>
<evidence type="ECO:0000256" key="5">
    <source>
        <dbReference type="ARBA" id="ARBA00022692"/>
    </source>
</evidence>
<dbReference type="Proteomes" id="UP001152797">
    <property type="component" value="Unassembled WGS sequence"/>
</dbReference>
<comment type="catalytic activity">
    <reaction evidence="13">
        <text>D-fructose(out) = D-fructose(in)</text>
        <dbReference type="Rhea" id="RHEA:60372"/>
        <dbReference type="ChEBI" id="CHEBI:37721"/>
    </reaction>
    <physiologicalReaction direction="left-to-right" evidence="13">
        <dbReference type="Rhea" id="RHEA:60373"/>
    </physiologicalReaction>
</comment>
<reference evidence="20 21" key="2">
    <citation type="submission" date="2024-05" db="EMBL/GenBank/DDBJ databases">
        <authorList>
            <person name="Chen Y."/>
            <person name="Shah S."/>
            <person name="Dougan E. K."/>
            <person name="Thang M."/>
            <person name="Chan C."/>
        </authorList>
    </citation>
    <scope>NUCLEOTIDE SEQUENCE [LARGE SCALE GENOMIC DNA]</scope>
</reference>
<name>A0A9P1GG94_9DINO</name>
<feature type="transmembrane region" description="Helical" evidence="16">
    <location>
        <begin position="561"/>
        <end position="581"/>
    </location>
</feature>
<dbReference type="OrthoDB" id="6612291at2759"/>
<keyword evidence="5 16" id="KW-0812">Transmembrane</keyword>
<dbReference type="Gene3D" id="1.10.510.10">
    <property type="entry name" value="Transferase(Phosphotransferase) domain 1"/>
    <property type="match status" value="1"/>
</dbReference>
<evidence type="ECO:0000313" key="21">
    <source>
        <dbReference type="Proteomes" id="UP001152797"/>
    </source>
</evidence>
<proteinExistence type="inferred from homology"/>
<dbReference type="Pfam" id="PF00083">
    <property type="entry name" value="Sugar_tr"/>
    <property type="match status" value="1"/>
</dbReference>
<evidence type="ECO:0000313" key="20">
    <source>
        <dbReference type="EMBL" id="CAL4796506.1"/>
    </source>
</evidence>
<dbReference type="InterPro" id="IPR050814">
    <property type="entry name" value="Myo-inositol_Transporter"/>
</dbReference>
<feature type="region of interest" description="Disordered" evidence="15">
    <location>
        <begin position="700"/>
        <end position="719"/>
    </location>
</feature>
<protein>
    <recommendedName>
        <fullName evidence="14">Hexose transporter 1</fullName>
    </recommendedName>
</protein>
<comment type="catalytic activity">
    <reaction evidence="10">
        <text>D-xylose(out) = D-xylose(in)</text>
        <dbReference type="Rhea" id="RHEA:78427"/>
        <dbReference type="ChEBI" id="CHEBI:53455"/>
    </reaction>
    <physiologicalReaction direction="left-to-right" evidence="10">
        <dbReference type="Rhea" id="RHEA:78428"/>
    </physiologicalReaction>
</comment>
<feature type="signal peptide" evidence="17">
    <location>
        <begin position="1"/>
        <end position="23"/>
    </location>
</feature>
<evidence type="ECO:0000256" key="1">
    <source>
        <dbReference type="ARBA" id="ARBA00004141"/>
    </source>
</evidence>
<keyword evidence="17" id="KW-0732">Signal</keyword>
<evidence type="ECO:0000256" key="6">
    <source>
        <dbReference type="ARBA" id="ARBA00022989"/>
    </source>
</evidence>
<feature type="transmembrane region" description="Helical" evidence="16">
    <location>
        <begin position="462"/>
        <end position="483"/>
    </location>
</feature>
<feature type="transmembrane region" description="Helical" evidence="16">
    <location>
        <begin position="495"/>
        <end position="516"/>
    </location>
</feature>
<dbReference type="InterPro" id="IPR020846">
    <property type="entry name" value="MFS_dom"/>
</dbReference>
<keyword evidence="21" id="KW-1185">Reference proteome</keyword>
<dbReference type="InterPro" id="IPR003663">
    <property type="entry name" value="Sugar/inositol_transpt"/>
</dbReference>
<evidence type="ECO:0000256" key="9">
    <source>
        <dbReference type="ARBA" id="ARBA00044648"/>
    </source>
</evidence>
<dbReference type="NCBIfam" id="TIGR00879">
    <property type="entry name" value="SP"/>
    <property type="match status" value="1"/>
</dbReference>
<dbReference type="InterPro" id="IPR041175">
    <property type="entry name" value="VLRF1/Vms1"/>
</dbReference>
<dbReference type="Gene3D" id="1.20.1250.20">
    <property type="entry name" value="MFS general substrate transporter like domains"/>
    <property type="match status" value="1"/>
</dbReference>
<dbReference type="PROSITE" id="PS00216">
    <property type="entry name" value="SUGAR_TRANSPORT_1"/>
    <property type="match status" value="2"/>
</dbReference>
<evidence type="ECO:0000256" key="12">
    <source>
        <dbReference type="ARBA" id="ARBA00044668"/>
    </source>
</evidence>
<evidence type="ECO:0000256" key="4">
    <source>
        <dbReference type="ARBA" id="ARBA00022448"/>
    </source>
</evidence>
<feature type="transmembrane region" description="Helical" evidence="16">
    <location>
        <begin position="348"/>
        <end position="366"/>
    </location>
</feature>
<dbReference type="CDD" id="cd17315">
    <property type="entry name" value="MFS_GLUT_like"/>
    <property type="match status" value="1"/>
</dbReference>
<keyword evidence="6 16" id="KW-1133">Transmembrane helix</keyword>
<dbReference type="InterPro" id="IPR005829">
    <property type="entry name" value="Sugar_transporter_CS"/>
</dbReference>